<dbReference type="InterPro" id="IPR013762">
    <property type="entry name" value="Integrase-like_cat_sf"/>
</dbReference>
<dbReference type="CDD" id="cd01185">
    <property type="entry name" value="INTN1_C_like"/>
    <property type="match status" value="1"/>
</dbReference>
<keyword evidence="3" id="KW-0233">DNA recombination</keyword>
<dbReference type="InterPro" id="IPR002104">
    <property type="entry name" value="Integrase_catalytic"/>
</dbReference>
<dbReference type="InterPro" id="IPR025269">
    <property type="entry name" value="SAM-like_dom"/>
</dbReference>
<evidence type="ECO:0000259" key="4">
    <source>
        <dbReference type="PROSITE" id="PS51898"/>
    </source>
</evidence>
<gene>
    <name evidence="5" type="ORF">GGR21_004054</name>
</gene>
<dbReference type="Gene3D" id="1.10.443.10">
    <property type="entry name" value="Intergrase catalytic core"/>
    <property type="match status" value="1"/>
</dbReference>
<evidence type="ECO:0000313" key="6">
    <source>
        <dbReference type="Proteomes" id="UP000555103"/>
    </source>
</evidence>
<dbReference type="Pfam" id="PF17293">
    <property type="entry name" value="Arm-DNA-bind_5"/>
    <property type="match status" value="1"/>
</dbReference>
<sequence>MINFRFSVKFFIKRTKLNSKGSTPINVQLKLDRQSLSFASGINIDPVLWNSQAQKAIGYTKLARDINRSLMSIHVDLENLYYKLAAKEDIVTITRIRNIFLGKDSLGEEYFLMDLFDKLIGQKQSLVKSKVIEAASADSYICTRRKIIDFLKSTYHSKDINLKKINHEFVTGFEVYLLSEGNCSHNTMIRHMRRLKQVTTSAYRNRYIDRDPFVDTVLSVKKPEKQVLTEKELQRIIIQEFDNLSLNRVRDMFLFCCFTGLSYIDLKHLKHSDITDNIIMMNRSKTNNPCFIPLLPIPLVLIKKYKSKTEYIFPVPTNKQMNDRLKPIGKTCSIRKILTMHMARRTFATLMITKGMPIESIAKILGHSDLKTTQIYAKILDQKILDEIDLVKDKLEYLIEDFMKSNTTPKDKPGKK</sequence>
<dbReference type="GO" id="GO:0006310">
    <property type="term" value="P:DNA recombination"/>
    <property type="evidence" value="ECO:0007669"/>
    <property type="project" value="UniProtKB-KW"/>
</dbReference>
<organism evidence="5 6">
    <name type="scientific">Dysgonomonas hofstadii</name>
    <dbReference type="NCBI Taxonomy" id="637886"/>
    <lineage>
        <taxon>Bacteria</taxon>
        <taxon>Pseudomonadati</taxon>
        <taxon>Bacteroidota</taxon>
        <taxon>Bacteroidia</taxon>
        <taxon>Bacteroidales</taxon>
        <taxon>Dysgonomonadaceae</taxon>
        <taxon>Dysgonomonas</taxon>
    </lineage>
</organism>
<comment type="caution">
    <text evidence="5">The sequence shown here is derived from an EMBL/GenBank/DDBJ whole genome shotgun (WGS) entry which is preliminary data.</text>
</comment>
<evidence type="ECO:0000313" key="5">
    <source>
        <dbReference type="EMBL" id="MBB4038125.1"/>
    </source>
</evidence>
<dbReference type="SUPFAM" id="SSF56349">
    <property type="entry name" value="DNA breaking-rejoining enzymes"/>
    <property type="match status" value="1"/>
</dbReference>
<evidence type="ECO:0000256" key="2">
    <source>
        <dbReference type="ARBA" id="ARBA00023125"/>
    </source>
</evidence>
<dbReference type="Pfam" id="PF13102">
    <property type="entry name" value="Phage_int_SAM_5"/>
    <property type="match status" value="1"/>
</dbReference>
<evidence type="ECO:0000256" key="1">
    <source>
        <dbReference type="ARBA" id="ARBA00008857"/>
    </source>
</evidence>
<dbReference type="GO" id="GO:0015074">
    <property type="term" value="P:DNA integration"/>
    <property type="evidence" value="ECO:0007669"/>
    <property type="project" value="InterPro"/>
</dbReference>
<evidence type="ECO:0000256" key="3">
    <source>
        <dbReference type="ARBA" id="ARBA00023172"/>
    </source>
</evidence>
<feature type="domain" description="Tyr recombinase" evidence="4">
    <location>
        <begin position="223"/>
        <end position="390"/>
    </location>
</feature>
<dbReference type="PANTHER" id="PTHR30349:SF64">
    <property type="entry name" value="PROPHAGE INTEGRASE INTD-RELATED"/>
    <property type="match status" value="1"/>
</dbReference>
<dbReference type="InterPro" id="IPR035386">
    <property type="entry name" value="Arm-DNA-bind_5"/>
</dbReference>
<dbReference type="InterPro" id="IPR050090">
    <property type="entry name" value="Tyrosine_recombinase_XerCD"/>
</dbReference>
<dbReference type="GO" id="GO:0003677">
    <property type="term" value="F:DNA binding"/>
    <property type="evidence" value="ECO:0007669"/>
    <property type="project" value="UniProtKB-KW"/>
</dbReference>
<comment type="similarity">
    <text evidence="1">Belongs to the 'phage' integrase family.</text>
</comment>
<protein>
    <submittedName>
        <fullName evidence="5">Site-specific recombinase XerD</fullName>
    </submittedName>
</protein>
<dbReference type="PROSITE" id="PS51898">
    <property type="entry name" value="TYR_RECOMBINASE"/>
    <property type="match status" value="1"/>
</dbReference>
<dbReference type="InterPro" id="IPR010998">
    <property type="entry name" value="Integrase_recombinase_N"/>
</dbReference>
<dbReference type="InterPro" id="IPR011010">
    <property type="entry name" value="DNA_brk_join_enz"/>
</dbReference>
<dbReference type="Pfam" id="PF00589">
    <property type="entry name" value="Phage_integrase"/>
    <property type="match status" value="1"/>
</dbReference>
<keyword evidence="2" id="KW-0238">DNA-binding</keyword>
<reference evidence="5 6" key="1">
    <citation type="submission" date="2020-08" db="EMBL/GenBank/DDBJ databases">
        <title>Genomic Encyclopedia of Type Strains, Phase IV (KMG-IV): sequencing the most valuable type-strain genomes for metagenomic binning, comparative biology and taxonomic classification.</title>
        <authorList>
            <person name="Goeker M."/>
        </authorList>
    </citation>
    <scope>NUCLEOTIDE SEQUENCE [LARGE SCALE GENOMIC DNA]</scope>
    <source>
        <strain evidence="5 6">DSM 104969</strain>
    </source>
</reference>
<dbReference type="AlphaFoldDB" id="A0A840CZJ7"/>
<dbReference type="EMBL" id="JACIEP010000023">
    <property type="protein sequence ID" value="MBB4038125.1"/>
    <property type="molecule type" value="Genomic_DNA"/>
</dbReference>
<accession>A0A840CZJ7</accession>
<dbReference type="Proteomes" id="UP000555103">
    <property type="component" value="Unassembled WGS sequence"/>
</dbReference>
<keyword evidence="6" id="KW-1185">Reference proteome</keyword>
<dbReference type="PANTHER" id="PTHR30349">
    <property type="entry name" value="PHAGE INTEGRASE-RELATED"/>
    <property type="match status" value="1"/>
</dbReference>
<dbReference type="RefSeq" id="WP_183308939.1">
    <property type="nucleotide sequence ID" value="NZ_JACIEP010000023.1"/>
</dbReference>
<name>A0A840CZJ7_9BACT</name>
<dbReference type="Gene3D" id="1.10.150.130">
    <property type="match status" value="1"/>
</dbReference>
<proteinExistence type="inferred from homology"/>